<evidence type="ECO:0000313" key="5">
    <source>
        <dbReference type="WBParaSite" id="Minc3s00020g01318"/>
    </source>
</evidence>
<organism evidence="4 5">
    <name type="scientific">Meloidogyne incognita</name>
    <name type="common">Southern root-knot nematode worm</name>
    <name type="synonym">Oxyuris incognita</name>
    <dbReference type="NCBI Taxonomy" id="6306"/>
    <lineage>
        <taxon>Eukaryota</taxon>
        <taxon>Metazoa</taxon>
        <taxon>Ecdysozoa</taxon>
        <taxon>Nematoda</taxon>
        <taxon>Chromadorea</taxon>
        <taxon>Rhabditida</taxon>
        <taxon>Tylenchina</taxon>
        <taxon>Tylenchomorpha</taxon>
        <taxon>Tylenchoidea</taxon>
        <taxon>Meloidogynidae</taxon>
        <taxon>Meloidogyninae</taxon>
        <taxon>Meloidogyne</taxon>
        <taxon>Meloidogyne incognita group</taxon>
    </lineage>
</organism>
<protein>
    <submittedName>
        <fullName evidence="5">Heat shock protein 70</fullName>
    </submittedName>
</protein>
<dbReference type="Proteomes" id="UP000887563">
    <property type="component" value="Unplaced"/>
</dbReference>
<evidence type="ECO:0000313" key="4">
    <source>
        <dbReference type="Proteomes" id="UP000887563"/>
    </source>
</evidence>
<keyword evidence="2" id="KW-0547">Nucleotide-binding</keyword>
<evidence type="ECO:0000256" key="2">
    <source>
        <dbReference type="ARBA" id="ARBA00022741"/>
    </source>
</evidence>
<dbReference type="Gene3D" id="3.90.640.10">
    <property type="entry name" value="Actin, Chain A, domain 4"/>
    <property type="match status" value="2"/>
</dbReference>
<reference evidence="5" key="1">
    <citation type="submission" date="2022-11" db="UniProtKB">
        <authorList>
            <consortium name="WormBaseParasite"/>
        </authorList>
    </citation>
    <scope>IDENTIFICATION</scope>
</reference>
<proteinExistence type="inferred from homology"/>
<dbReference type="GO" id="GO:0006950">
    <property type="term" value="P:response to stress"/>
    <property type="evidence" value="ECO:0007669"/>
    <property type="project" value="UniProtKB-ARBA"/>
</dbReference>
<comment type="similarity">
    <text evidence="1">Belongs to the heat shock protein 70 family.</text>
</comment>
<name>A0A914KIW3_MELIC</name>
<accession>A0A914KIW3</accession>
<dbReference type="InterPro" id="IPR013126">
    <property type="entry name" value="Hsp_70_fam"/>
</dbReference>
<dbReference type="Pfam" id="PF00012">
    <property type="entry name" value="HSP70"/>
    <property type="match status" value="3"/>
</dbReference>
<sequence length="320" mass="36512">MLLKNQVAMNPSNTVFDAKRLIGRKFDDPAVQSDMKHWPFKVIQGEGARPKIQVEVKGEMKAFFPEFSAMVLTKMKETAEAFLGQTVKDAVITVPAYFNDSQRQATKDAGTISGLNVLRIINEPTAAPLTMVKSTAGDTQLGGEDFDNRMVNHFVDEFKRKHKKDLATNPRALRRLRTACERAKRTFIESDSLFVGIDFYTNIMRARFEELCADLFCSTMDPVEKSIRDAKMGTSKIHDIVLVGGSTRIPKIQKQTSSRQWRMISEDDNEVLDKHKKDLDTNPRAFRRLRTACERAKRTLSSSTQARLFFIFFDLNLNRF</sequence>
<evidence type="ECO:0000256" key="1">
    <source>
        <dbReference type="ARBA" id="ARBA00007381"/>
    </source>
</evidence>
<dbReference type="WBParaSite" id="Minc3s00020g01318">
    <property type="protein sequence ID" value="Minc3s00020g01318"/>
    <property type="gene ID" value="Minc3s00020g01318"/>
</dbReference>
<dbReference type="Gene3D" id="3.30.30.30">
    <property type="match status" value="1"/>
</dbReference>
<dbReference type="FunFam" id="3.30.30.30:FF:000001">
    <property type="entry name" value="heat shock 70 kDa protein-like"/>
    <property type="match status" value="1"/>
</dbReference>
<evidence type="ECO:0000256" key="3">
    <source>
        <dbReference type="ARBA" id="ARBA00022840"/>
    </source>
</evidence>
<dbReference type="Gene3D" id="3.30.420.40">
    <property type="match status" value="2"/>
</dbReference>
<dbReference type="GO" id="GO:0140662">
    <property type="term" value="F:ATP-dependent protein folding chaperone"/>
    <property type="evidence" value="ECO:0007669"/>
    <property type="project" value="InterPro"/>
</dbReference>
<dbReference type="GO" id="GO:0005524">
    <property type="term" value="F:ATP binding"/>
    <property type="evidence" value="ECO:0007669"/>
    <property type="project" value="UniProtKB-KW"/>
</dbReference>
<dbReference type="SUPFAM" id="SSF53067">
    <property type="entry name" value="Actin-like ATPase domain"/>
    <property type="match status" value="2"/>
</dbReference>
<dbReference type="FunFam" id="3.90.640.10:FF:000134">
    <property type="entry name" value="Heat shock cognate 71 kDa protein"/>
    <property type="match status" value="1"/>
</dbReference>
<dbReference type="PRINTS" id="PR00301">
    <property type="entry name" value="HEATSHOCK70"/>
</dbReference>
<dbReference type="AlphaFoldDB" id="A0A914KIW3"/>
<keyword evidence="3" id="KW-0067">ATP-binding</keyword>
<dbReference type="PANTHER" id="PTHR19375">
    <property type="entry name" value="HEAT SHOCK PROTEIN 70KDA"/>
    <property type="match status" value="1"/>
</dbReference>
<keyword evidence="4" id="KW-1185">Reference proteome</keyword>
<dbReference type="InterPro" id="IPR043129">
    <property type="entry name" value="ATPase_NBD"/>
</dbReference>
<dbReference type="PROSITE" id="PS01036">
    <property type="entry name" value="HSP70_3"/>
    <property type="match status" value="1"/>
</dbReference>
<dbReference type="InterPro" id="IPR018181">
    <property type="entry name" value="Heat_shock_70_CS"/>
</dbReference>